<organism evidence="1">
    <name type="scientific">freshwater metagenome</name>
    <dbReference type="NCBI Taxonomy" id="449393"/>
    <lineage>
        <taxon>unclassified sequences</taxon>
        <taxon>metagenomes</taxon>
        <taxon>ecological metagenomes</taxon>
    </lineage>
</organism>
<accession>A0A6J7ICA1</accession>
<proteinExistence type="predicted"/>
<gene>
    <name evidence="1" type="ORF">UFOPK3773_00095</name>
</gene>
<name>A0A6J7ICA1_9ZZZZ</name>
<sequence>MHINEPRAATADERVRAEAAGLPMPAEAACFTWGDAHGSPLAYGVVLAGVGERRVRTVAAADFSDSRVAEAVVSLREVLLGRLAEGAEGAEGTE</sequence>
<reference evidence="1" key="1">
    <citation type="submission" date="2020-05" db="EMBL/GenBank/DDBJ databases">
        <authorList>
            <person name="Chiriac C."/>
            <person name="Salcher M."/>
            <person name="Ghai R."/>
            <person name="Kavagutti S V."/>
        </authorList>
    </citation>
    <scope>NUCLEOTIDE SEQUENCE</scope>
</reference>
<protein>
    <submittedName>
        <fullName evidence="1">Unannotated protein</fullName>
    </submittedName>
</protein>
<evidence type="ECO:0000313" key="1">
    <source>
        <dbReference type="EMBL" id="CAB4928440.1"/>
    </source>
</evidence>
<dbReference type="AlphaFoldDB" id="A0A6J7ICA1"/>
<dbReference type="EMBL" id="CAFBNF010000004">
    <property type="protein sequence ID" value="CAB4928440.1"/>
    <property type="molecule type" value="Genomic_DNA"/>
</dbReference>